<feature type="transmembrane region" description="Helical" evidence="3">
    <location>
        <begin position="147"/>
        <end position="165"/>
    </location>
</feature>
<dbReference type="GO" id="GO:0016020">
    <property type="term" value="C:membrane"/>
    <property type="evidence" value="ECO:0007669"/>
    <property type="project" value="InterPro"/>
</dbReference>
<keyword evidence="3" id="KW-0472">Membrane</keyword>
<name>A0A380RTK0_FIBSU</name>
<comment type="similarity">
    <text evidence="2">Belongs to the CDP-alcohol phosphatidyltransferase class-I family.</text>
</comment>
<feature type="transmembrane region" description="Helical" evidence="3">
    <location>
        <begin position="229"/>
        <end position="252"/>
    </location>
</feature>
<dbReference type="Proteomes" id="UP000255423">
    <property type="component" value="Unassembled WGS sequence"/>
</dbReference>
<dbReference type="AlphaFoldDB" id="A0A380RTK0"/>
<reference evidence="4 5" key="1">
    <citation type="submission" date="2017-08" db="EMBL/GenBank/DDBJ databases">
        <authorList>
            <person name="de Groot N.N."/>
        </authorList>
    </citation>
    <scope>NUCLEOTIDE SEQUENCE [LARGE SCALE GENOMIC DNA]</scope>
    <source>
        <strain evidence="4 5">HM2</strain>
    </source>
</reference>
<dbReference type="InterPro" id="IPR000462">
    <property type="entry name" value="CDP-OH_P_trans"/>
</dbReference>
<sequence>MGKLRFVLPNTFTSLNFLLGVFSICWTTGAFGSFSTADQIRMGAYFVMLCALFDKLDGFAARLVNASSEFGAQFDSLADLVAFGLAPAFCVFFTYKIYAPEWFQNHGLLMTVALAVYVLCAAMRLAKYNACDSDTYHHHFSGLPSTFAGMVNATLIVFLMTKGVFTDSSTFLFWLPIIVFVATGFLMVSPLFLPKLQPRKNKAFNIFQIVLILLTYVAGILFYNPKVPFILEYLLILGGSYMVIGFAVGIIYRKQIIEEAKASKK</sequence>
<dbReference type="GO" id="GO:0016780">
    <property type="term" value="F:phosphotransferase activity, for other substituted phosphate groups"/>
    <property type="evidence" value="ECO:0007669"/>
    <property type="project" value="InterPro"/>
</dbReference>
<dbReference type="PROSITE" id="PS00379">
    <property type="entry name" value="CDP_ALCOHOL_P_TRANSF"/>
    <property type="match status" value="1"/>
</dbReference>
<feature type="transmembrane region" description="Helical" evidence="3">
    <location>
        <begin position="76"/>
        <end position="95"/>
    </location>
</feature>
<dbReference type="Pfam" id="PF01066">
    <property type="entry name" value="CDP-OH_P_transf"/>
    <property type="match status" value="1"/>
</dbReference>
<evidence type="ECO:0000256" key="1">
    <source>
        <dbReference type="ARBA" id="ARBA00022679"/>
    </source>
</evidence>
<dbReference type="Gene3D" id="1.20.120.1760">
    <property type="match status" value="1"/>
</dbReference>
<keyword evidence="3" id="KW-1133">Transmembrane helix</keyword>
<keyword evidence="3" id="KW-0812">Transmembrane</keyword>
<evidence type="ECO:0000256" key="3">
    <source>
        <dbReference type="SAM" id="Phobius"/>
    </source>
</evidence>
<dbReference type="InterPro" id="IPR048254">
    <property type="entry name" value="CDP_ALCOHOL_P_TRANSF_CS"/>
</dbReference>
<organism evidence="4 5">
    <name type="scientific">Fibrobacter succinogenes</name>
    <name type="common">Bacteroides succinogenes</name>
    <dbReference type="NCBI Taxonomy" id="833"/>
    <lineage>
        <taxon>Bacteria</taxon>
        <taxon>Pseudomonadati</taxon>
        <taxon>Fibrobacterota</taxon>
        <taxon>Fibrobacteria</taxon>
        <taxon>Fibrobacterales</taxon>
        <taxon>Fibrobacteraceae</taxon>
        <taxon>Fibrobacter</taxon>
    </lineage>
</organism>
<evidence type="ECO:0000313" key="4">
    <source>
        <dbReference type="EMBL" id="SUQ18870.1"/>
    </source>
</evidence>
<proteinExistence type="inferred from homology"/>
<dbReference type="InterPro" id="IPR043130">
    <property type="entry name" value="CDP-OH_PTrfase_TM_dom"/>
</dbReference>
<gene>
    <name evidence="4" type="ORF">SAMN05661053_0092</name>
</gene>
<feature type="transmembrane region" description="Helical" evidence="3">
    <location>
        <begin position="12"/>
        <end position="32"/>
    </location>
</feature>
<keyword evidence="1 2" id="KW-0808">Transferase</keyword>
<feature type="transmembrane region" description="Helical" evidence="3">
    <location>
        <begin position="205"/>
        <end position="223"/>
    </location>
</feature>
<dbReference type="RefSeq" id="WP_109571697.1">
    <property type="nucleotide sequence ID" value="NZ_UHJL01000001.1"/>
</dbReference>
<evidence type="ECO:0000256" key="2">
    <source>
        <dbReference type="RuleBase" id="RU003750"/>
    </source>
</evidence>
<dbReference type="GO" id="GO:0008654">
    <property type="term" value="P:phospholipid biosynthetic process"/>
    <property type="evidence" value="ECO:0007669"/>
    <property type="project" value="InterPro"/>
</dbReference>
<accession>A0A380RTK0</accession>
<feature type="transmembrane region" description="Helical" evidence="3">
    <location>
        <begin position="107"/>
        <end position="126"/>
    </location>
</feature>
<evidence type="ECO:0000313" key="5">
    <source>
        <dbReference type="Proteomes" id="UP000255423"/>
    </source>
</evidence>
<dbReference type="EMBL" id="UHJL01000001">
    <property type="protein sequence ID" value="SUQ18870.1"/>
    <property type="molecule type" value="Genomic_DNA"/>
</dbReference>
<feature type="transmembrane region" description="Helical" evidence="3">
    <location>
        <begin position="171"/>
        <end position="193"/>
    </location>
</feature>
<protein>
    <submittedName>
        <fullName evidence="4">CDP-diacylglycerol---serine O-phosphatidyltransferase</fullName>
    </submittedName>
</protein>